<organism evidence="1">
    <name type="scientific">marine metagenome</name>
    <dbReference type="NCBI Taxonomy" id="408172"/>
    <lineage>
        <taxon>unclassified sequences</taxon>
        <taxon>metagenomes</taxon>
        <taxon>ecological metagenomes</taxon>
    </lineage>
</organism>
<dbReference type="AlphaFoldDB" id="A0A383DNT0"/>
<dbReference type="EMBL" id="UINC01218792">
    <property type="protein sequence ID" value="SVE45969.1"/>
    <property type="molecule type" value="Genomic_DNA"/>
</dbReference>
<reference evidence="1" key="1">
    <citation type="submission" date="2018-05" db="EMBL/GenBank/DDBJ databases">
        <authorList>
            <person name="Lanie J.A."/>
            <person name="Ng W.-L."/>
            <person name="Kazmierczak K.M."/>
            <person name="Andrzejewski T.M."/>
            <person name="Davidsen T.M."/>
            <person name="Wayne K.J."/>
            <person name="Tettelin H."/>
            <person name="Glass J.I."/>
            <person name="Rusch D."/>
            <person name="Podicherti R."/>
            <person name="Tsui H.-C.T."/>
            <person name="Winkler M.E."/>
        </authorList>
    </citation>
    <scope>NUCLEOTIDE SEQUENCE</scope>
</reference>
<evidence type="ECO:0000313" key="1">
    <source>
        <dbReference type="EMBL" id="SVE45969.1"/>
    </source>
</evidence>
<proteinExistence type="predicted"/>
<sequence length="73" mass="8933">MNGIKKPTREEFRKKVAEYFKMLQPLLETYPEDKNFEEIIIYLKKRNARELEKISSGKNPEVEKRYERYIDYG</sequence>
<protein>
    <submittedName>
        <fullName evidence="1">Uncharacterized protein</fullName>
    </submittedName>
</protein>
<gene>
    <name evidence="1" type="ORF">METZ01_LOCUS498823</name>
</gene>
<accession>A0A383DNT0</accession>
<name>A0A383DNT0_9ZZZZ</name>